<comment type="caution">
    <text evidence="1">The sequence shown here is derived from an EMBL/GenBank/DDBJ whole genome shotgun (WGS) entry which is preliminary data.</text>
</comment>
<dbReference type="AlphaFoldDB" id="A0AAN8TEJ4"/>
<evidence type="ECO:0000313" key="2">
    <source>
        <dbReference type="Proteomes" id="UP001371456"/>
    </source>
</evidence>
<dbReference type="PANTHER" id="PTHR35218:SF7">
    <property type="entry name" value="ENDONUCLEASE_EXONUCLEASE_PHOSPHATASE"/>
    <property type="match status" value="1"/>
</dbReference>
<dbReference type="Gene3D" id="3.60.10.10">
    <property type="entry name" value="Endonuclease/exonuclease/phosphatase"/>
    <property type="match status" value="1"/>
</dbReference>
<keyword evidence="2" id="KW-1185">Reference proteome</keyword>
<reference evidence="1 2" key="1">
    <citation type="submission" date="2024-02" db="EMBL/GenBank/DDBJ databases">
        <title>de novo genome assembly of Solanum bulbocastanum strain 11H21.</title>
        <authorList>
            <person name="Hosaka A.J."/>
        </authorList>
    </citation>
    <scope>NUCLEOTIDE SEQUENCE [LARGE SCALE GENOMIC DNA]</scope>
    <source>
        <tissue evidence="1">Young leaves</tissue>
    </source>
</reference>
<evidence type="ECO:0000313" key="1">
    <source>
        <dbReference type="EMBL" id="KAK6786509.1"/>
    </source>
</evidence>
<dbReference type="PANTHER" id="PTHR35218">
    <property type="entry name" value="RNASE H DOMAIN-CONTAINING PROTEIN"/>
    <property type="match status" value="1"/>
</dbReference>
<accession>A0AAN8TEJ4</accession>
<sequence>MIKSYRRLASQMSYKPLLLVDVGYYGGIALFWRSIEVTIEPFILTEQEIYTTIKVSSTTNKWNFSTYTYRKTLWESLRNVATKITSPWLVYGDFNEVTNASEKLGGKPINNTKCSSFIRCLDDMNMIDLGFTGQKYTRTNKHKNNKTLIMERLDHFLSNHDCLSLFPESNVRSSRAHTLITALFS</sequence>
<dbReference type="EMBL" id="JBANQN010000006">
    <property type="protein sequence ID" value="KAK6786509.1"/>
    <property type="molecule type" value="Genomic_DNA"/>
</dbReference>
<proteinExistence type="predicted"/>
<name>A0AAN8TEJ4_SOLBU</name>
<dbReference type="Proteomes" id="UP001371456">
    <property type="component" value="Unassembled WGS sequence"/>
</dbReference>
<dbReference type="SUPFAM" id="SSF56219">
    <property type="entry name" value="DNase I-like"/>
    <property type="match status" value="1"/>
</dbReference>
<protein>
    <submittedName>
        <fullName evidence="1">Uncharacterized protein</fullName>
    </submittedName>
</protein>
<dbReference type="InterPro" id="IPR036691">
    <property type="entry name" value="Endo/exonu/phosph_ase_sf"/>
</dbReference>
<organism evidence="1 2">
    <name type="scientific">Solanum bulbocastanum</name>
    <name type="common">Wild potato</name>
    <dbReference type="NCBI Taxonomy" id="147425"/>
    <lineage>
        <taxon>Eukaryota</taxon>
        <taxon>Viridiplantae</taxon>
        <taxon>Streptophyta</taxon>
        <taxon>Embryophyta</taxon>
        <taxon>Tracheophyta</taxon>
        <taxon>Spermatophyta</taxon>
        <taxon>Magnoliopsida</taxon>
        <taxon>eudicotyledons</taxon>
        <taxon>Gunneridae</taxon>
        <taxon>Pentapetalae</taxon>
        <taxon>asterids</taxon>
        <taxon>lamiids</taxon>
        <taxon>Solanales</taxon>
        <taxon>Solanaceae</taxon>
        <taxon>Solanoideae</taxon>
        <taxon>Solaneae</taxon>
        <taxon>Solanum</taxon>
    </lineage>
</organism>
<gene>
    <name evidence="1" type="ORF">RDI58_015034</name>
</gene>